<dbReference type="EC" id="2.7.11.1" evidence="18"/>
<evidence type="ECO:0000256" key="10">
    <source>
        <dbReference type="ARBA" id="ARBA00022840"/>
    </source>
</evidence>
<keyword evidence="10 18" id="KW-0067">ATP-binding</keyword>
<evidence type="ECO:0000256" key="6">
    <source>
        <dbReference type="ARBA" id="ARBA00022729"/>
    </source>
</evidence>
<feature type="signal peptide" evidence="21">
    <location>
        <begin position="1"/>
        <end position="31"/>
    </location>
</feature>
<evidence type="ECO:0000256" key="8">
    <source>
        <dbReference type="ARBA" id="ARBA00022741"/>
    </source>
</evidence>
<evidence type="ECO:0000256" key="13">
    <source>
        <dbReference type="ARBA" id="ARBA00023157"/>
    </source>
</evidence>
<evidence type="ECO:0000256" key="12">
    <source>
        <dbReference type="ARBA" id="ARBA00023136"/>
    </source>
</evidence>
<comment type="catalytic activity">
    <reaction evidence="17 18">
        <text>L-seryl-[protein] + ATP = O-phospho-L-seryl-[protein] + ADP + H(+)</text>
        <dbReference type="Rhea" id="RHEA:17989"/>
        <dbReference type="Rhea" id="RHEA-COMP:9863"/>
        <dbReference type="Rhea" id="RHEA-COMP:11604"/>
        <dbReference type="ChEBI" id="CHEBI:15378"/>
        <dbReference type="ChEBI" id="CHEBI:29999"/>
        <dbReference type="ChEBI" id="CHEBI:30616"/>
        <dbReference type="ChEBI" id="CHEBI:83421"/>
        <dbReference type="ChEBI" id="CHEBI:456216"/>
        <dbReference type="EC" id="2.7.11.1"/>
    </reaction>
</comment>
<evidence type="ECO:0000256" key="11">
    <source>
        <dbReference type="ARBA" id="ARBA00022989"/>
    </source>
</evidence>
<dbReference type="EMBL" id="OZ034813">
    <property type="protein sequence ID" value="CAL1358334.1"/>
    <property type="molecule type" value="Genomic_DNA"/>
</dbReference>
<feature type="transmembrane region" description="Helical" evidence="20">
    <location>
        <begin position="460"/>
        <end position="480"/>
    </location>
</feature>
<keyword evidence="5 20" id="KW-0812">Transmembrane</keyword>
<dbReference type="InterPro" id="IPR008271">
    <property type="entry name" value="Ser/Thr_kinase_AS"/>
</dbReference>
<organism evidence="24 25">
    <name type="scientific">Linum trigynum</name>
    <dbReference type="NCBI Taxonomy" id="586398"/>
    <lineage>
        <taxon>Eukaryota</taxon>
        <taxon>Viridiplantae</taxon>
        <taxon>Streptophyta</taxon>
        <taxon>Embryophyta</taxon>
        <taxon>Tracheophyta</taxon>
        <taxon>Spermatophyta</taxon>
        <taxon>Magnoliopsida</taxon>
        <taxon>eudicotyledons</taxon>
        <taxon>Gunneridae</taxon>
        <taxon>Pentapetalae</taxon>
        <taxon>rosids</taxon>
        <taxon>fabids</taxon>
        <taxon>Malpighiales</taxon>
        <taxon>Linaceae</taxon>
        <taxon>Linum</taxon>
    </lineage>
</organism>
<evidence type="ECO:0000256" key="19">
    <source>
        <dbReference type="SAM" id="MobiDB-lite"/>
    </source>
</evidence>
<keyword evidence="6 21" id="KW-0732">Signal</keyword>
<keyword evidence="25" id="KW-1185">Reference proteome</keyword>
<dbReference type="PANTHER" id="PTHR27002">
    <property type="entry name" value="RECEPTOR-LIKE SERINE/THREONINE-PROTEIN KINASE SD1-8"/>
    <property type="match status" value="1"/>
</dbReference>
<keyword evidence="14" id="KW-0675">Receptor</keyword>
<proteinExistence type="inferred from homology"/>
<evidence type="ECO:0000256" key="4">
    <source>
        <dbReference type="ARBA" id="ARBA00022679"/>
    </source>
</evidence>
<dbReference type="InterPro" id="IPR021820">
    <property type="entry name" value="S-locus_recpt_kinase_C"/>
</dbReference>
<dbReference type="GO" id="GO:0005886">
    <property type="term" value="C:plasma membrane"/>
    <property type="evidence" value="ECO:0007669"/>
    <property type="project" value="UniProtKB-SubCell"/>
</dbReference>
<keyword evidence="4 18" id="KW-0808">Transferase</keyword>
<dbReference type="Proteomes" id="UP001497516">
    <property type="component" value="Chromosome 1"/>
</dbReference>
<evidence type="ECO:0000256" key="20">
    <source>
        <dbReference type="SAM" id="Phobius"/>
    </source>
</evidence>
<dbReference type="InterPro" id="IPR011009">
    <property type="entry name" value="Kinase-like_dom_sf"/>
</dbReference>
<evidence type="ECO:0000313" key="25">
    <source>
        <dbReference type="Proteomes" id="UP001497516"/>
    </source>
</evidence>
<accession>A0AAV2CQG8</accession>
<keyword evidence="2" id="KW-1003">Cell membrane</keyword>
<evidence type="ECO:0000256" key="9">
    <source>
        <dbReference type="ARBA" id="ARBA00022777"/>
    </source>
</evidence>
<dbReference type="PROSITE" id="PS50927">
    <property type="entry name" value="BULB_LECTIN"/>
    <property type="match status" value="1"/>
</dbReference>
<feature type="region of interest" description="Disordered" evidence="19">
    <location>
        <begin position="412"/>
        <end position="449"/>
    </location>
</feature>
<evidence type="ECO:0000256" key="2">
    <source>
        <dbReference type="ARBA" id="ARBA00022475"/>
    </source>
</evidence>
<dbReference type="SMART" id="SM00108">
    <property type="entry name" value="B_lectin"/>
    <property type="match status" value="1"/>
</dbReference>
<evidence type="ECO:0000256" key="1">
    <source>
        <dbReference type="ARBA" id="ARBA00004251"/>
    </source>
</evidence>
<evidence type="ECO:0000313" key="24">
    <source>
        <dbReference type="EMBL" id="CAL1358334.1"/>
    </source>
</evidence>
<comment type="catalytic activity">
    <reaction evidence="16 18">
        <text>L-threonyl-[protein] + ATP = O-phospho-L-threonyl-[protein] + ADP + H(+)</text>
        <dbReference type="Rhea" id="RHEA:46608"/>
        <dbReference type="Rhea" id="RHEA-COMP:11060"/>
        <dbReference type="Rhea" id="RHEA-COMP:11605"/>
        <dbReference type="ChEBI" id="CHEBI:15378"/>
        <dbReference type="ChEBI" id="CHEBI:30013"/>
        <dbReference type="ChEBI" id="CHEBI:30616"/>
        <dbReference type="ChEBI" id="CHEBI:61977"/>
        <dbReference type="ChEBI" id="CHEBI:456216"/>
        <dbReference type="EC" id="2.7.11.1"/>
    </reaction>
</comment>
<dbReference type="SMART" id="SM00220">
    <property type="entry name" value="S_TKc"/>
    <property type="match status" value="1"/>
</dbReference>
<keyword evidence="7" id="KW-0430">Lectin</keyword>
<dbReference type="Gene3D" id="2.90.10.10">
    <property type="entry name" value="Bulb-type lectin domain"/>
    <property type="match status" value="1"/>
</dbReference>
<name>A0AAV2CQG8_9ROSI</name>
<keyword evidence="12 20" id="KW-0472">Membrane</keyword>
<protein>
    <recommendedName>
        <fullName evidence="18">Receptor-like serine/threonine-protein kinase</fullName>
        <ecNumber evidence="18">2.7.11.1</ecNumber>
    </recommendedName>
</protein>
<dbReference type="PIRSF" id="PIRSF000641">
    <property type="entry name" value="SRK"/>
    <property type="match status" value="1"/>
</dbReference>
<feature type="chain" id="PRO_5043999208" description="Receptor-like serine/threonine-protein kinase" evidence="21">
    <location>
        <begin position="32"/>
        <end position="837"/>
    </location>
</feature>
<dbReference type="GO" id="GO:0030246">
    <property type="term" value="F:carbohydrate binding"/>
    <property type="evidence" value="ECO:0007669"/>
    <property type="project" value="UniProtKB-KW"/>
</dbReference>
<dbReference type="PROSITE" id="PS00108">
    <property type="entry name" value="PROTEIN_KINASE_ST"/>
    <property type="match status" value="1"/>
</dbReference>
<dbReference type="GO" id="GO:0004674">
    <property type="term" value="F:protein serine/threonine kinase activity"/>
    <property type="evidence" value="ECO:0007669"/>
    <property type="project" value="UniProtKB-KW"/>
</dbReference>
<evidence type="ECO:0000256" key="15">
    <source>
        <dbReference type="ARBA" id="ARBA00023180"/>
    </source>
</evidence>
<evidence type="ECO:0000256" key="21">
    <source>
        <dbReference type="SAM" id="SignalP"/>
    </source>
</evidence>
<evidence type="ECO:0000256" key="14">
    <source>
        <dbReference type="ARBA" id="ARBA00023170"/>
    </source>
</evidence>
<dbReference type="InterPro" id="IPR000719">
    <property type="entry name" value="Prot_kinase_dom"/>
</dbReference>
<evidence type="ECO:0000256" key="17">
    <source>
        <dbReference type="ARBA" id="ARBA00048679"/>
    </source>
</evidence>
<evidence type="ECO:0000256" key="5">
    <source>
        <dbReference type="ARBA" id="ARBA00022692"/>
    </source>
</evidence>
<dbReference type="FunFam" id="1.10.510.10:FF:000060">
    <property type="entry name" value="G-type lectin S-receptor-like serine/threonine-protein kinase"/>
    <property type="match status" value="1"/>
</dbReference>
<keyword evidence="15" id="KW-0325">Glycoprotein</keyword>
<keyword evidence="9 18" id="KW-0418">Kinase</keyword>
<dbReference type="Pfam" id="PF07714">
    <property type="entry name" value="PK_Tyr_Ser-Thr"/>
    <property type="match status" value="1"/>
</dbReference>
<keyword evidence="11 20" id="KW-1133">Transmembrane helix</keyword>
<dbReference type="Pfam" id="PF11883">
    <property type="entry name" value="DUF3403"/>
    <property type="match status" value="1"/>
</dbReference>
<dbReference type="Pfam" id="PF01453">
    <property type="entry name" value="B_lectin"/>
    <property type="match status" value="1"/>
</dbReference>
<feature type="compositionally biased region" description="Low complexity" evidence="19">
    <location>
        <begin position="426"/>
        <end position="440"/>
    </location>
</feature>
<evidence type="ECO:0000259" key="23">
    <source>
        <dbReference type="PROSITE" id="PS50927"/>
    </source>
</evidence>
<feature type="domain" description="Bulb-type lectin" evidence="23">
    <location>
        <begin position="35"/>
        <end position="158"/>
    </location>
</feature>
<gene>
    <name evidence="24" type="ORF">LTRI10_LOCUS5892</name>
</gene>
<dbReference type="FunFam" id="3.30.200.20:FF:000330">
    <property type="entry name" value="G-type lectin S-receptor-like serine/threonine-protein kinase At4g03230"/>
    <property type="match status" value="1"/>
</dbReference>
<dbReference type="InterPro" id="IPR001480">
    <property type="entry name" value="Bulb-type_lectin_dom"/>
</dbReference>
<evidence type="ECO:0000259" key="22">
    <source>
        <dbReference type="PROSITE" id="PS50011"/>
    </source>
</evidence>
<evidence type="ECO:0000256" key="18">
    <source>
        <dbReference type="PIRNR" id="PIRNR000641"/>
    </source>
</evidence>
<dbReference type="Gene3D" id="3.30.200.20">
    <property type="entry name" value="Phosphorylase Kinase, domain 1"/>
    <property type="match status" value="1"/>
</dbReference>
<dbReference type="InterPro" id="IPR024171">
    <property type="entry name" value="SRK-like_kinase"/>
</dbReference>
<feature type="domain" description="Protein kinase" evidence="22">
    <location>
        <begin position="519"/>
        <end position="806"/>
    </location>
</feature>
<dbReference type="SUPFAM" id="SSF51110">
    <property type="entry name" value="alpha-D-mannose-specific plant lectins"/>
    <property type="match status" value="1"/>
</dbReference>
<keyword evidence="13" id="KW-1015">Disulfide bond</keyword>
<keyword evidence="3 18" id="KW-0723">Serine/threonine-protein kinase</keyword>
<dbReference type="CDD" id="cd14066">
    <property type="entry name" value="STKc_IRAK"/>
    <property type="match status" value="1"/>
</dbReference>
<dbReference type="GO" id="GO:0005524">
    <property type="term" value="F:ATP binding"/>
    <property type="evidence" value="ECO:0007669"/>
    <property type="project" value="UniProtKB-KW"/>
</dbReference>
<comment type="subcellular location">
    <subcellularLocation>
        <location evidence="1">Cell membrane</location>
        <topology evidence="1">Single-pass type I membrane protein</topology>
    </subcellularLocation>
</comment>
<dbReference type="InterPro" id="IPR036426">
    <property type="entry name" value="Bulb-type_lectin_dom_sf"/>
</dbReference>
<dbReference type="PANTHER" id="PTHR27002:SF1063">
    <property type="entry name" value="RECEPTOR-LIKE SERINE_THREONINE-PROTEIN KINASE"/>
    <property type="match status" value="1"/>
</dbReference>
<evidence type="ECO:0000256" key="16">
    <source>
        <dbReference type="ARBA" id="ARBA00047899"/>
    </source>
</evidence>
<keyword evidence="8 18" id="KW-0547">Nucleotide-binding</keyword>
<dbReference type="AlphaFoldDB" id="A0AAV2CQG8"/>
<evidence type="ECO:0000256" key="3">
    <source>
        <dbReference type="ARBA" id="ARBA00022527"/>
    </source>
</evidence>
<dbReference type="SUPFAM" id="SSF56112">
    <property type="entry name" value="Protein kinase-like (PK-like)"/>
    <property type="match status" value="1"/>
</dbReference>
<dbReference type="InterPro" id="IPR001245">
    <property type="entry name" value="Ser-Thr/Tyr_kinase_cat_dom"/>
</dbReference>
<reference evidence="24 25" key="1">
    <citation type="submission" date="2024-04" db="EMBL/GenBank/DDBJ databases">
        <authorList>
            <person name="Fracassetti M."/>
        </authorList>
    </citation>
    <scope>NUCLEOTIDE SEQUENCE [LARGE SCALE GENOMIC DNA]</scope>
</reference>
<comment type="similarity">
    <text evidence="18">Belongs to the protein kinase superfamily. Ser/Thr protein kinase family.</text>
</comment>
<evidence type="ECO:0000256" key="7">
    <source>
        <dbReference type="ARBA" id="ARBA00022734"/>
    </source>
</evidence>
<sequence length="837" mass="92607">MALVPLIHHLAPVAVVLLIFYCCCSIHPGVAVDILRQGGPALPPGSNSSLDSPSGQFSLAITEFNSDNLTCRYLGLWWEFRYFIWTADGSFRICDGSGRLVLDRNGTLKLTHSAAGPPLVLYSNNNNTTSKNLTAAVQDNGSLAVRDGNDPLWQSFDSPTDSWLPGMKLGLVNTGQNRKLTSWLVDSLPVKGAFTLEWDPKREELVMKRRGALYWASGKQLGPGRFQNLDLTAGISPAGLDYNVTRVSNPASDGGEDYLTFGVSVNGNSVPGQWNFSILALGHDGGIEDKTVGVPALDPDLCDGNSTENGCVRWGGPECRRSNEERFYLPRWDEMLEEWDEVDGAANGSSVVAGSISDCKEWCWNHCQCGGVSLQRAGNGTTQCVFYKYGVSSNESSGVPRANMYRQIKGKVPRKYDSGGNGSTTAPSISPSAAPSAFEPPAAPKVKNSSEKWVKKSGKWVLVGIALALMILLIFTTFWYTRRRKLRELMTAMEDEGNGGHDHLTVYNVAMIITATDNFSPQNKLGQGGFGPVYKGKLPNGLEVAVKRLSETSGQGLVEFRNELVLIAKLQHRNLVKLLGYCIHEEEKMLVYEYMANKSLDSFIFDESKISQLDWNVRFNIIEGIAQGLLYLHKYSRVRIIHRDLKVSNILLDEKFNPKISDFGLARIFYTNASKANTNRPAGTFGYMSPEYMMGGVFSTKSDVFSFGIMLLEIVSGRKNYRLIQQDPPINLVGYAWKLWEEGTPLRLMDPFLSDFDNYRDQILRCITIGLLCIEYKAGDRPSMSEAISMLNNQVAPLPIPKQPGFTTRQGSIGSERRNLPENCSHNDVTLTTMYAR</sequence>
<dbReference type="Gene3D" id="1.10.510.10">
    <property type="entry name" value="Transferase(Phosphotransferase) domain 1"/>
    <property type="match status" value="1"/>
</dbReference>
<dbReference type="PROSITE" id="PS50011">
    <property type="entry name" value="PROTEIN_KINASE_DOM"/>
    <property type="match status" value="1"/>
</dbReference>